<dbReference type="EMBL" id="DS113911">
    <property type="protein sequence ID" value="EAX93460.1"/>
    <property type="molecule type" value="Genomic_DNA"/>
</dbReference>
<dbReference type="InParanoid" id="A2FNQ9"/>
<feature type="region of interest" description="Disordered" evidence="1">
    <location>
        <begin position="78"/>
        <end position="105"/>
    </location>
</feature>
<evidence type="ECO:0000313" key="3">
    <source>
        <dbReference type="Proteomes" id="UP000001542"/>
    </source>
</evidence>
<dbReference type="VEuPathDB" id="TrichDB:TVAG_347470"/>
<reference evidence="2" key="1">
    <citation type="submission" date="2006-10" db="EMBL/GenBank/DDBJ databases">
        <authorList>
            <person name="Amadeo P."/>
            <person name="Zhao Q."/>
            <person name="Wortman J."/>
            <person name="Fraser-Liggett C."/>
            <person name="Carlton J."/>
        </authorList>
    </citation>
    <scope>NUCLEOTIDE SEQUENCE</scope>
    <source>
        <strain evidence="2">G3</strain>
    </source>
</reference>
<protein>
    <submittedName>
        <fullName evidence="2">Uncharacterized protein</fullName>
    </submittedName>
</protein>
<evidence type="ECO:0000256" key="1">
    <source>
        <dbReference type="SAM" id="MobiDB-lite"/>
    </source>
</evidence>
<dbReference type="Proteomes" id="UP000001542">
    <property type="component" value="Unassembled WGS sequence"/>
</dbReference>
<evidence type="ECO:0000313" key="2">
    <source>
        <dbReference type="EMBL" id="EAX93460.1"/>
    </source>
</evidence>
<dbReference type="KEGG" id="tva:4751178"/>
<keyword evidence="3" id="KW-1185">Reference proteome</keyword>
<feature type="compositionally biased region" description="Basic residues" evidence="1">
    <location>
        <begin position="80"/>
        <end position="97"/>
    </location>
</feature>
<dbReference type="AlphaFoldDB" id="A2FNQ9"/>
<accession>A2FNQ9</accession>
<feature type="compositionally biased region" description="Basic residues" evidence="1">
    <location>
        <begin position="144"/>
        <end position="160"/>
    </location>
</feature>
<reference evidence="2" key="2">
    <citation type="journal article" date="2007" name="Science">
        <title>Draft genome sequence of the sexually transmitted pathogen Trichomonas vaginalis.</title>
        <authorList>
            <person name="Carlton J.M."/>
            <person name="Hirt R.P."/>
            <person name="Silva J.C."/>
            <person name="Delcher A.L."/>
            <person name="Schatz M."/>
            <person name="Zhao Q."/>
            <person name="Wortman J.R."/>
            <person name="Bidwell S.L."/>
            <person name="Alsmark U.C.M."/>
            <person name="Besteiro S."/>
            <person name="Sicheritz-Ponten T."/>
            <person name="Noel C.J."/>
            <person name="Dacks J.B."/>
            <person name="Foster P.G."/>
            <person name="Simillion C."/>
            <person name="Van de Peer Y."/>
            <person name="Miranda-Saavedra D."/>
            <person name="Barton G.J."/>
            <person name="Westrop G.D."/>
            <person name="Mueller S."/>
            <person name="Dessi D."/>
            <person name="Fiori P.L."/>
            <person name="Ren Q."/>
            <person name="Paulsen I."/>
            <person name="Zhang H."/>
            <person name="Bastida-Corcuera F.D."/>
            <person name="Simoes-Barbosa A."/>
            <person name="Brown M.T."/>
            <person name="Hayes R.D."/>
            <person name="Mukherjee M."/>
            <person name="Okumura C.Y."/>
            <person name="Schneider R."/>
            <person name="Smith A.J."/>
            <person name="Vanacova S."/>
            <person name="Villalvazo M."/>
            <person name="Haas B.J."/>
            <person name="Pertea M."/>
            <person name="Feldblyum T.V."/>
            <person name="Utterback T.R."/>
            <person name="Shu C.L."/>
            <person name="Osoegawa K."/>
            <person name="de Jong P.J."/>
            <person name="Hrdy I."/>
            <person name="Horvathova L."/>
            <person name="Zubacova Z."/>
            <person name="Dolezal P."/>
            <person name="Malik S.B."/>
            <person name="Logsdon J.M. Jr."/>
            <person name="Henze K."/>
            <person name="Gupta A."/>
            <person name="Wang C.C."/>
            <person name="Dunne R.L."/>
            <person name="Upcroft J.A."/>
            <person name="Upcroft P."/>
            <person name="White O."/>
            <person name="Salzberg S.L."/>
            <person name="Tang P."/>
            <person name="Chiu C.-H."/>
            <person name="Lee Y.-S."/>
            <person name="Embley T.M."/>
            <person name="Coombs G.H."/>
            <person name="Mottram J.C."/>
            <person name="Tachezy J."/>
            <person name="Fraser-Liggett C.M."/>
            <person name="Johnson P.J."/>
        </authorList>
    </citation>
    <scope>NUCLEOTIDE SEQUENCE [LARGE SCALE GENOMIC DNA]</scope>
    <source>
        <strain evidence="2">G3</strain>
    </source>
</reference>
<proteinExistence type="predicted"/>
<organism evidence="2 3">
    <name type="scientific">Trichomonas vaginalis (strain ATCC PRA-98 / G3)</name>
    <dbReference type="NCBI Taxonomy" id="412133"/>
    <lineage>
        <taxon>Eukaryota</taxon>
        <taxon>Metamonada</taxon>
        <taxon>Parabasalia</taxon>
        <taxon>Trichomonadida</taxon>
        <taxon>Trichomonadidae</taxon>
        <taxon>Trichomonas</taxon>
    </lineage>
</organism>
<feature type="region of interest" description="Disordered" evidence="1">
    <location>
        <begin position="173"/>
        <end position="202"/>
    </location>
</feature>
<name>A2FNQ9_TRIV3</name>
<dbReference type="VEuPathDB" id="TrichDB:TVAGG3_0367530"/>
<feature type="region of interest" description="Disordered" evidence="1">
    <location>
        <begin position="133"/>
        <end position="160"/>
    </location>
</feature>
<dbReference type="RefSeq" id="XP_001306390.1">
    <property type="nucleotide sequence ID" value="XM_001306389.1"/>
</dbReference>
<sequence length="292" mass="33051">MQSFSYIFVKDNQKNDYLGIKIVIPRTFDALVAAIRKKLNNYKFKSLFSSSSKLIRSISDVVPGETIYISNIDPNDTKNQIKHSKITTGKNKAKSQKVKQEDLAKSNTTDSKTLLERYNKAIENIKSTCLEETQPNTKTDNKSVKSKAKSVKKHTNKAKKTKVNTVKENKIPETKSETIPDTPPNNAFGHTQKPMDSPSNDQNIEIRTREVTFDTNITMLNDSDINFDLSPIYLKSDQSDEEEKTSNSSTSFKYSNHSHLDLTSDKLDVLLRLCPDVLEVLTDDDVSITYDI</sequence>
<gene>
    <name evidence="2" type="ORF">TVAG_347470</name>
</gene>